<dbReference type="InterPro" id="IPR003675">
    <property type="entry name" value="Rce1/LyrA-like_dom"/>
</dbReference>
<dbReference type="EMBL" id="FNXY01000005">
    <property type="protein sequence ID" value="SEJ19272.1"/>
    <property type="molecule type" value="Genomic_DNA"/>
</dbReference>
<accession>A0A1H6X373</accession>
<keyword evidence="3" id="KW-0645">Protease</keyword>
<dbReference type="Pfam" id="PF02517">
    <property type="entry name" value="Rce1-like"/>
    <property type="match status" value="1"/>
</dbReference>
<keyword evidence="1" id="KW-0472">Membrane</keyword>
<dbReference type="GO" id="GO:0006508">
    <property type="term" value="P:proteolysis"/>
    <property type="evidence" value="ECO:0007669"/>
    <property type="project" value="UniProtKB-KW"/>
</dbReference>
<dbReference type="GO" id="GO:0080120">
    <property type="term" value="P:CAAX-box protein maturation"/>
    <property type="evidence" value="ECO:0007669"/>
    <property type="project" value="UniProtKB-ARBA"/>
</dbReference>
<dbReference type="Proteomes" id="UP000199532">
    <property type="component" value="Unassembled WGS sequence"/>
</dbReference>
<organism evidence="3 4">
    <name type="scientific">Dyadobacter koreensis</name>
    <dbReference type="NCBI Taxonomy" id="408657"/>
    <lineage>
        <taxon>Bacteria</taxon>
        <taxon>Pseudomonadati</taxon>
        <taxon>Bacteroidota</taxon>
        <taxon>Cytophagia</taxon>
        <taxon>Cytophagales</taxon>
        <taxon>Spirosomataceae</taxon>
        <taxon>Dyadobacter</taxon>
    </lineage>
</organism>
<reference evidence="3 4" key="1">
    <citation type="submission" date="2016-10" db="EMBL/GenBank/DDBJ databases">
        <authorList>
            <person name="de Groot N.N."/>
        </authorList>
    </citation>
    <scope>NUCLEOTIDE SEQUENCE [LARGE SCALE GENOMIC DNA]</scope>
    <source>
        <strain evidence="3 4">DSM 19938</strain>
    </source>
</reference>
<feature type="transmembrane region" description="Helical" evidence="1">
    <location>
        <begin position="151"/>
        <end position="171"/>
    </location>
</feature>
<feature type="transmembrane region" description="Helical" evidence="1">
    <location>
        <begin position="183"/>
        <end position="214"/>
    </location>
</feature>
<sequence length="252" mass="29709">MRFKDLVRIILICCLFANTIGLIFITDWVQKVFVNWQQAIPLGLVIILIEYLIFRKLLQPFSKEIPYHMLFSFKKIAPAIVMGFLVWILLQLWTRRTFNTGIEFPDQSKLIRYSLVFLFNSFPNALIEEFIFRFLPVHYAEKKGFSRQQMIGLGIAVSFIFALSHVSVYLFRDHTDWPNLPAILLSAFFYGMVYFFIYIITGNIFFTALIHAFGNNHLVLINTPNFEAFYFYTFIFVTLLWYAGKTFSKGFR</sequence>
<protein>
    <submittedName>
        <fullName evidence="3">CAAX protease self-immunity</fullName>
    </submittedName>
</protein>
<dbReference type="AlphaFoldDB" id="A0A1H6X373"/>
<evidence type="ECO:0000313" key="3">
    <source>
        <dbReference type="EMBL" id="SEJ19272.1"/>
    </source>
</evidence>
<feature type="transmembrane region" description="Helical" evidence="1">
    <location>
        <begin position="75"/>
        <end position="93"/>
    </location>
</feature>
<evidence type="ECO:0000259" key="2">
    <source>
        <dbReference type="Pfam" id="PF02517"/>
    </source>
</evidence>
<keyword evidence="1" id="KW-1133">Transmembrane helix</keyword>
<dbReference type="OrthoDB" id="962954at2"/>
<keyword evidence="4" id="KW-1185">Reference proteome</keyword>
<keyword evidence="3" id="KW-0378">Hydrolase</keyword>
<dbReference type="GO" id="GO:0004175">
    <property type="term" value="F:endopeptidase activity"/>
    <property type="evidence" value="ECO:0007669"/>
    <property type="project" value="UniProtKB-ARBA"/>
</dbReference>
<proteinExistence type="predicted"/>
<name>A0A1H6X373_9BACT</name>
<feature type="transmembrane region" description="Helical" evidence="1">
    <location>
        <begin position="226"/>
        <end position="244"/>
    </location>
</feature>
<feature type="transmembrane region" description="Helical" evidence="1">
    <location>
        <begin position="35"/>
        <end position="54"/>
    </location>
</feature>
<evidence type="ECO:0000313" key="4">
    <source>
        <dbReference type="Proteomes" id="UP000199532"/>
    </source>
</evidence>
<evidence type="ECO:0000256" key="1">
    <source>
        <dbReference type="SAM" id="Phobius"/>
    </source>
</evidence>
<feature type="domain" description="CAAX prenyl protease 2/Lysostaphin resistance protein A-like" evidence="2">
    <location>
        <begin position="115"/>
        <end position="215"/>
    </location>
</feature>
<feature type="transmembrane region" description="Helical" evidence="1">
    <location>
        <begin position="7"/>
        <end position="29"/>
    </location>
</feature>
<dbReference type="STRING" id="408657.SAMN04487995_3697"/>
<gene>
    <name evidence="3" type="ORF">SAMN04487995_3697</name>
</gene>
<keyword evidence="1" id="KW-0812">Transmembrane</keyword>
<feature type="transmembrane region" description="Helical" evidence="1">
    <location>
        <begin position="113"/>
        <end position="131"/>
    </location>
</feature>